<evidence type="ECO:0000256" key="1">
    <source>
        <dbReference type="ARBA" id="ARBA00001974"/>
    </source>
</evidence>
<keyword evidence="10" id="KW-1185">Reference proteome</keyword>
<keyword evidence="4" id="KW-0274">FAD</keyword>
<keyword evidence="6" id="KW-0560">Oxidoreductase</keyword>
<dbReference type="STRING" id="389348.PNK_0583"/>
<dbReference type="InterPro" id="IPR016169">
    <property type="entry name" value="FAD-bd_PCMH_sub2"/>
</dbReference>
<evidence type="ECO:0000256" key="3">
    <source>
        <dbReference type="ARBA" id="ARBA00022630"/>
    </source>
</evidence>
<dbReference type="InParanoid" id="A0A0U5EQ28"/>
<gene>
    <name evidence="9" type="ORF">PNK_0583</name>
</gene>
<dbReference type="InterPro" id="IPR006094">
    <property type="entry name" value="Oxid_FAD_bind_N"/>
</dbReference>
<dbReference type="GO" id="GO:0008720">
    <property type="term" value="F:D-lactate dehydrogenase (NAD+) activity"/>
    <property type="evidence" value="ECO:0007669"/>
    <property type="project" value="TreeGrafter"/>
</dbReference>
<name>A0A0U5EQ28_9BACT</name>
<evidence type="ECO:0000256" key="6">
    <source>
        <dbReference type="ARBA" id="ARBA00023002"/>
    </source>
</evidence>
<keyword evidence="5" id="KW-0809">Transit peptide</keyword>
<proteinExistence type="inferred from homology"/>
<evidence type="ECO:0000256" key="4">
    <source>
        <dbReference type="ARBA" id="ARBA00022827"/>
    </source>
</evidence>
<keyword evidence="3" id="KW-0285">Flavoprotein</keyword>
<feature type="domain" description="FAD-binding PCMH-type" evidence="8">
    <location>
        <begin position="42"/>
        <end position="208"/>
    </location>
</feature>
<evidence type="ECO:0000256" key="2">
    <source>
        <dbReference type="ARBA" id="ARBA00008000"/>
    </source>
</evidence>
<comment type="cofactor">
    <cofactor evidence="1">
        <name>FAD</name>
        <dbReference type="ChEBI" id="CHEBI:57692"/>
    </cofactor>
</comment>
<dbReference type="SUPFAM" id="SSF55103">
    <property type="entry name" value="FAD-linked oxidases, C-terminal domain"/>
    <property type="match status" value="1"/>
</dbReference>
<dbReference type="Pfam" id="PF02913">
    <property type="entry name" value="FAD-oxidase_C"/>
    <property type="match status" value="1"/>
</dbReference>
<organism evidence="9 10">
    <name type="scientific">Candidatus Protochlamydia naegleriophila</name>
    <dbReference type="NCBI Taxonomy" id="389348"/>
    <lineage>
        <taxon>Bacteria</taxon>
        <taxon>Pseudomonadati</taxon>
        <taxon>Chlamydiota</taxon>
        <taxon>Chlamydiia</taxon>
        <taxon>Parachlamydiales</taxon>
        <taxon>Parachlamydiaceae</taxon>
        <taxon>Candidatus Protochlamydia</taxon>
    </lineage>
</organism>
<sequence length="426" mass="48263">MPPLLKRYRLLREAFVGRGEFLSADEEPEWLACYDRDSQHMHTLLPLLVFRPYTTGDIAPFIQACSQENIPVRVRCGGTSLTGASVAPPEGVLVLTGHFKSILHYQSQDGKATIEPGVTPDELNALAEAGGWWLPLEMATSGAAGLAGCLSCHAKGYHQRGRPLFQCIRSVTIVDGKGEVLDVPFQLMCGTEGIFGIVIRLELQLMRRPEKRLQAVCQLPWKSLFIQLPVLQHYQALVGLSWQNNRFTFHLEGEEWRVAPALDYIIKQCEAAVVDSPFRPFYPQTSAKQFILISSACKPTALPKGIEFAEECTKELELRLLVWADVWSGAIHLQLCSDKDLYDFNRSIAHFLLLWIEWLESVEGFLISAHGIGKLLRPYLPPFIKEEEIRFLRHLQMAFDPFQLFAKDHFFPEIGKSIEQRVMRSE</sequence>
<protein>
    <recommendedName>
        <fullName evidence="7">D-lactate dehydrogenase (cytochrome)</fullName>
        <ecNumber evidence="7">1.1.2.4</ecNumber>
    </recommendedName>
</protein>
<dbReference type="Proteomes" id="UP000069902">
    <property type="component" value="Chromosome cPNK"/>
</dbReference>
<dbReference type="EC" id="1.1.2.4" evidence="7"/>
<dbReference type="PANTHER" id="PTHR11748:SF111">
    <property type="entry name" value="D-LACTATE DEHYDROGENASE, MITOCHONDRIAL-RELATED"/>
    <property type="match status" value="1"/>
</dbReference>
<dbReference type="PANTHER" id="PTHR11748">
    <property type="entry name" value="D-LACTATE DEHYDROGENASE"/>
    <property type="match status" value="1"/>
</dbReference>
<dbReference type="GO" id="GO:0071949">
    <property type="term" value="F:FAD binding"/>
    <property type="evidence" value="ECO:0007669"/>
    <property type="project" value="InterPro"/>
</dbReference>
<dbReference type="EMBL" id="LN879502">
    <property type="protein sequence ID" value="CUI16211.1"/>
    <property type="molecule type" value="Genomic_DNA"/>
</dbReference>
<comment type="similarity">
    <text evidence="2">Belongs to the FAD-binding oxidoreductase/transferase type 4 family.</text>
</comment>
<evidence type="ECO:0000313" key="10">
    <source>
        <dbReference type="Proteomes" id="UP000069902"/>
    </source>
</evidence>
<accession>A0A0U5EQ28</accession>
<reference evidence="10" key="1">
    <citation type="submission" date="2015-09" db="EMBL/GenBank/DDBJ databases">
        <authorList>
            <person name="Bertelli C."/>
        </authorList>
    </citation>
    <scope>NUCLEOTIDE SEQUENCE [LARGE SCALE GENOMIC DNA]</scope>
    <source>
        <strain evidence="10">KNic</strain>
    </source>
</reference>
<evidence type="ECO:0000313" key="9">
    <source>
        <dbReference type="EMBL" id="CUI16211.1"/>
    </source>
</evidence>
<dbReference type="GO" id="GO:0004458">
    <property type="term" value="F:D-lactate dehydrogenase (cytochrome) activity"/>
    <property type="evidence" value="ECO:0007669"/>
    <property type="project" value="UniProtKB-EC"/>
</dbReference>
<dbReference type="InterPro" id="IPR036318">
    <property type="entry name" value="FAD-bd_PCMH-like_sf"/>
</dbReference>
<dbReference type="PROSITE" id="PS51387">
    <property type="entry name" value="FAD_PCMH"/>
    <property type="match status" value="1"/>
</dbReference>
<dbReference type="Gene3D" id="3.30.465.10">
    <property type="match status" value="1"/>
</dbReference>
<dbReference type="InterPro" id="IPR016166">
    <property type="entry name" value="FAD-bd_PCMH"/>
</dbReference>
<dbReference type="AlphaFoldDB" id="A0A0U5EQ28"/>
<dbReference type="SUPFAM" id="SSF56176">
    <property type="entry name" value="FAD-binding/transporter-associated domain-like"/>
    <property type="match status" value="1"/>
</dbReference>
<evidence type="ECO:0000259" key="8">
    <source>
        <dbReference type="PROSITE" id="PS51387"/>
    </source>
</evidence>
<dbReference type="PATRIC" id="fig|389348.3.peg.642"/>
<evidence type="ECO:0000256" key="7">
    <source>
        <dbReference type="ARBA" id="ARBA00038897"/>
    </source>
</evidence>
<dbReference type="Pfam" id="PF01565">
    <property type="entry name" value="FAD_binding_4"/>
    <property type="match status" value="1"/>
</dbReference>
<dbReference type="InterPro" id="IPR016164">
    <property type="entry name" value="FAD-linked_Oxase-like_C"/>
</dbReference>
<dbReference type="GO" id="GO:1903457">
    <property type="term" value="P:lactate catabolic process"/>
    <property type="evidence" value="ECO:0007669"/>
    <property type="project" value="TreeGrafter"/>
</dbReference>
<dbReference type="InterPro" id="IPR004113">
    <property type="entry name" value="FAD-bd_oxidored_4_C"/>
</dbReference>
<dbReference type="KEGG" id="pnl:PNK_0583"/>
<evidence type="ECO:0000256" key="5">
    <source>
        <dbReference type="ARBA" id="ARBA00022946"/>
    </source>
</evidence>